<gene>
    <name evidence="1" type="ORF">QGN29_05180</name>
</gene>
<protein>
    <submittedName>
        <fullName evidence="1">Uncharacterized protein</fullName>
    </submittedName>
</protein>
<dbReference type="RefSeq" id="WP_310799621.1">
    <property type="nucleotide sequence ID" value="NZ_CP123872.1"/>
</dbReference>
<sequence length="76" mass="8901">MSQNNEQKEIQLLDMDDWSFWIDVKCYTCGRALRFTPSDIKAHPKISKYDRVSEIATRFRCKACGKKNAGATYRHK</sequence>
<dbReference type="Proteomes" id="UP001268683">
    <property type="component" value="Chromosome"/>
</dbReference>
<dbReference type="EMBL" id="CP123872">
    <property type="protein sequence ID" value="WND03767.1"/>
    <property type="molecule type" value="Genomic_DNA"/>
</dbReference>
<proteinExistence type="predicted"/>
<accession>A0AA52EE42</accession>
<name>A0AA52EE42_9PROT</name>
<dbReference type="AlphaFoldDB" id="A0AA52EE42"/>
<dbReference type="KEGG" id="tmk:QGN29_05180"/>
<organism evidence="1 2">
    <name type="scientific">Temperatibacter marinus</name>
    <dbReference type="NCBI Taxonomy" id="1456591"/>
    <lineage>
        <taxon>Bacteria</taxon>
        <taxon>Pseudomonadati</taxon>
        <taxon>Pseudomonadota</taxon>
        <taxon>Alphaproteobacteria</taxon>
        <taxon>Kordiimonadales</taxon>
        <taxon>Temperatibacteraceae</taxon>
        <taxon>Temperatibacter</taxon>
    </lineage>
</organism>
<evidence type="ECO:0000313" key="2">
    <source>
        <dbReference type="Proteomes" id="UP001268683"/>
    </source>
</evidence>
<evidence type="ECO:0000313" key="1">
    <source>
        <dbReference type="EMBL" id="WND03767.1"/>
    </source>
</evidence>
<keyword evidence="2" id="KW-1185">Reference proteome</keyword>
<reference evidence="1" key="1">
    <citation type="submission" date="2023-04" db="EMBL/GenBank/DDBJ databases">
        <title>Complete genome sequence of Temperatibacter marinus.</title>
        <authorList>
            <person name="Rong J.-C."/>
            <person name="Yi M.-L."/>
            <person name="Zhao Q."/>
        </authorList>
    </citation>
    <scope>NUCLEOTIDE SEQUENCE</scope>
    <source>
        <strain evidence="1">NBRC 110045</strain>
    </source>
</reference>